<reference evidence="2" key="1">
    <citation type="submission" date="2016-10" db="EMBL/GenBank/DDBJ databases">
        <authorList>
            <person name="Varghese N."/>
            <person name="Submissions S."/>
        </authorList>
    </citation>
    <scope>NUCLEOTIDE SEQUENCE [LARGE SCALE GENOMIC DNA]</scope>
    <source>
        <strain evidence="2">DSM 23095</strain>
    </source>
</reference>
<proteinExistence type="predicted"/>
<evidence type="ECO:0000313" key="2">
    <source>
        <dbReference type="Proteomes" id="UP000199060"/>
    </source>
</evidence>
<sequence length="188" mass="21758">MNVFNFLNKTLTGYRAKTKEVNGQKLSYQYAGKPVLFDPFQMLKDMSFQLDQAKSLKADEPFAQELKSLELMSREGLLPTVICRSNLGNIKFSAKRYVKNPGNKPCSTYEFFIDENTIARFSRIYDYGASFDSFCRRTEVFEQLTGEEGPASLRFELGSNELFLAENFGHSQFWHIQDWAQLQQIRPN</sequence>
<organism evidence="1 2">
    <name type="scientific">Algoriphagus faecimaris</name>
    <dbReference type="NCBI Taxonomy" id="686796"/>
    <lineage>
        <taxon>Bacteria</taxon>
        <taxon>Pseudomonadati</taxon>
        <taxon>Bacteroidota</taxon>
        <taxon>Cytophagia</taxon>
        <taxon>Cytophagales</taxon>
        <taxon>Cyclobacteriaceae</taxon>
        <taxon>Algoriphagus</taxon>
    </lineage>
</organism>
<keyword evidence="2" id="KW-1185">Reference proteome</keyword>
<dbReference type="OrthoDB" id="826316at2"/>
<dbReference type="RefSeq" id="WP_087940184.1">
    <property type="nucleotide sequence ID" value="NZ_FNAC01000027.1"/>
</dbReference>
<evidence type="ECO:0000313" key="1">
    <source>
        <dbReference type="EMBL" id="SDD38960.1"/>
    </source>
</evidence>
<gene>
    <name evidence="1" type="ORF">SAMN04488104_102759</name>
</gene>
<dbReference type="Proteomes" id="UP000199060">
    <property type="component" value="Unassembled WGS sequence"/>
</dbReference>
<accession>A0A1G6UC44</accession>
<protein>
    <submittedName>
        <fullName evidence="1">Uncharacterized protein</fullName>
    </submittedName>
</protein>
<dbReference type="EMBL" id="FNAC01000027">
    <property type="protein sequence ID" value="SDD38960.1"/>
    <property type="molecule type" value="Genomic_DNA"/>
</dbReference>
<name>A0A1G6UC44_9BACT</name>
<dbReference type="AlphaFoldDB" id="A0A1G6UC44"/>